<accession>A0A0L7MIQ4</accession>
<feature type="transmembrane region" description="Helical" evidence="1">
    <location>
        <begin position="51"/>
        <end position="69"/>
    </location>
</feature>
<keyword evidence="1" id="KW-1133">Transmembrane helix</keyword>
<comment type="caution">
    <text evidence="2">The sequence shown here is derived from an EMBL/GenBank/DDBJ whole genome shotgun (WGS) entry which is preliminary data.</text>
</comment>
<keyword evidence="1" id="KW-0472">Membrane</keyword>
<proteinExistence type="predicted"/>
<evidence type="ECO:0000313" key="3">
    <source>
        <dbReference type="Proteomes" id="UP000037442"/>
    </source>
</evidence>
<keyword evidence="1" id="KW-0812">Transmembrane</keyword>
<dbReference type="Proteomes" id="UP000037442">
    <property type="component" value="Unassembled WGS sequence"/>
</dbReference>
<sequence length="91" mass="10345">MKPELSRQEQDLLTQYQRLPVGRWHFLNLLAVEIVPPALFVALWAWTGRALFLLLLVAVLVCLNVLRVLRQRRTRALLASISGKLKAADDA</sequence>
<organism evidence="2 3">
    <name type="scientific">Comamonas testosteroni</name>
    <name type="common">Pseudomonas testosteroni</name>
    <dbReference type="NCBI Taxonomy" id="285"/>
    <lineage>
        <taxon>Bacteria</taxon>
        <taxon>Pseudomonadati</taxon>
        <taxon>Pseudomonadota</taxon>
        <taxon>Betaproteobacteria</taxon>
        <taxon>Burkholderiales</taxon>
        <taxon>Comamonadaceae</taxon>
        <taxon>Comamonas</taxon>
    </lineage>
</organism>
<evidence type="ECO:0000256" key="1">
    <source>
        <dbReference type="SAM" id="Phobius"/>
    </source>
</evidence>
<reference evidence="3" key="1">
    <citation type="submission" date="2014-06" db="EMBL/GenBank/DDBJ databases">
        <title>Draft genome sequence of C. testosteroni WDL7.</title>
        <authorList>
            <person name="Wu Y."/>
            <person name="Seshan H."/>
            <person name="Arumugam K."/>
        </authorList>
    </citation>
    <scope>NUCLEOTIDE SEQUENCE [LARGE SCALE GENOMIC DNA]</scope>
    <source>
        <strain evidence="3">WDL7</strain>
    </source>
</reference>
<dbReference type="PATRIC" id="fig|285.49.peg.1847"/>
<gene>
    <name evidence="2" type="ORF">GL58_08975</name>
</gene>
<feature type="transmembrane region" description="Helical" evidence="1">
    <location>
        <begin position="26"/>
        <end position="45"/>
    </location>
</feature>
<name>A0A0L7MIQ4_COMTE</name>
<evidence type="ECO:0000313" key="2">
    <source>
        <dbReference type="EMBL" id="KOC21806.1"/>
    </source>
</evidence>
<protein>
    <submittedName>
        <fullName evidence="2">Uncharacterized protein</fullName>
    </submittedName>
</protein>
<dbReference type="AlphaFoldDB" id="A0A0L7MIQ4"/>
<dbReference type="RefSeq" id="WP_053283238.1">
    <property type="nucleotide sequence ID" value="NZ_JNVD01000018.1"/>
</dbReference>
<dbReference type="EMBL" id="JNVD01000018">
    <property type="protein sequence ID" value="KOC21806.1"/>
    <property type="molecule type" value="Genomic_DNA"/>
</dbReference>